<reference evidence="1 2" key="1">
    <citation type="journal article" date="2022" name="bioRxiv">
        <title>Genomics of Preaxostyla Flagellates Illuminates Evolutionary Transitions and the Path Towards Mitochondrial Loss.</title>
        <authorList>
            <person name="Novak L.V.F."/>
            <person name="Treitli S.C."/>
            <person name="Pyrih J."/>
            <person name="Halakuc P."/>
            <person name="Pipaliya S.V."/>
            <person name="Vacek V."/>
            <person name="Brzon O."/>
            <person name="Soukal P."/>
            <person name="Eme L."/>
            <person name="Dacks J.B."/>
            <person name="Karnkowska A."/>
            <person name="Elias M."/>
            <person name="Hampl V."/>
        </authorList>
    </citation>
    <scope>NUCLEOTIDE SEQUENCE [LARGE SCALE GENOMIC DNA]</scope>
    <source>
        <strain evidence="1">NAU3</strain>
        <tissue evidence="1">Gut</tissue>
    </source>
</reference>
<sequence>MFTKWSEDSHITFLLVPSTSSERMDEKAGVRGGCIVMEMEKRTTKTRHLPRSCVDLSESVFGNCQLLVNHGFANRRCVGGCGFLVVGKERSYWLSLREVTVSDCVCSEVEEGKGFAGGVVGWTEVPV</sequence>
<evidence type="ECO:0000313" key="1">
    <source>
        <dbReference type="EMBL" id="KAK2963519.1"/>
    </source>
</evidence>
<dbReference type="EMBL" id="JARBJD010000006">
    <property type="protein sequence ID" value="KAK2963519.1"/>
    <property type="molecule type" value="Genomic_DNA"/>
</dbReference>
<accession>A0ABQ9YID6</accession>
<name>A0ABQ9YID6_9EUKA</name>
<organism evidence="1 2">
    <name type="scientific">Blattamonas nauphoetae</name>
    <dbReference type="NCBI Taxonomy" id="2049346"/>
    <lineage>
        <taxon>Eukaryota</taxon>
        <taxon>Metamonada</taxon>
        <taxon>Preaxostyla</taxon>
        <taxon>Oxymonadida</taxon>
        <taxon>Blattamonas</taxon>
    </lineage>
</organism>
<gene>
    <name evidence="1" type="ORF">BLNAU_1562</name>
</gene>
<keyword evidence="2" id="KW-1185">Reference proteome</keyword>
<dbReference type="Proteomes" id="UP001281761">
    <property type="component" value="Unassembled WGS sequence"/>
</dbReference>
<proteinExistence type="predicted"/>
<protein>
    <submittedName>
        <fullName evidence="1">Uncharacterized protein</fullName>
    </submittedName>
</protein>
<comment type="caution">
    <text evidence="1">The sequence shown here is derived from an EMBL/GenBank/DDBJ whole genome shotgun (WGS) entry which is preliminary data.</text>
</comment>
<evidence type="ECO:0000313" key="2">
    <source>
        <dbReference type="Proteomes" id="UP001281761"/>
    </source>
</evidence>